<protein>
    <submittedName>
        <fullName evidence="1">Uncharacterized protein</fullName>
    </submittedName>
</protein>
<reference evidence="1" key="1">
    <citation type="journal article" date="2021" name="Mol. Ecol. Resour.">
        <title>Apolygus lucorum genome provides insights into omnivorousness and mesophyll feeding.</title>
        <authorList>
            <person name="Liu Y."/>
            <person name="Liu H."/>
            <person name="Wang H."/>
            <person name="Huang T."/>
            <person name="Liu B."/>
            <person name="Yang B."/>
            <person name="Yin L."/>
            <person name="Li B."/>
            <person name="Zhang Y."/>
            <person name="Zhang S."/>
            <person name="Jiang F."/>
            <person name="Zhang X."/>
            <person name="Ren Y."/>
            <person name="Wang B."/>
            <person name="Wang S."/>
            <person name="Lu Y."/>
            <person name="Wu K."/>
            <person name="Fan W."/>
            <person name="Wang G."/>
        </authorList>
    </citation>
    <scope>NUCLEOTIDE SEQUENCE</scope>
    <source>
        <strain evidence="1">12Hb</strain>
    </source>
</reference>
<dbReference type="AlphaFoldDB" id="A0A8S9XGA0"/>
<evidence type="ECO:0000313" key="2">
    <source>
        <dbReference type="Proteomes" id="UP000466442"/>
    </source>
</evidence>
<dbReference type="OrthoDB" id="6623548at2759"/>
<accession>A0A8S9XGA0</accession>
<gene>
    <name evidence="1" type="ORF">GE061_018562</name>
</gene>
<evidence type="ECO:0000313" key="1">
    <source>
        <dbReference type="EMBL" id="KAF6207321.1"/>
    </source>
</evidence>
<dbReference type="EMBL" id="WIXP02000008">
    <property type="protein sequence ID" value="KAF6207321.1"/>
    <property type="molecule type" value="Genomic_DNA"/>
</dbReference>
<keyword evidence="2" id="KW-1185">Reference proteome</keyword>
<sequence length="257" mass="29183">MVFQNGGRRRATEHWNLGGESIEIVSSYQYLGVELIHPPPRLSFTKHVERKAQSAKFALNNIWGRLFANPAVPLKAKSEVFNATIRAILCYTSPSWGFQEYAKAEGVQLMYIRKLFRLPKFSPNYILYLETGVDTISAFTLEAHLKYLKKVAHLPDTRLPKLIAMEVMRSGVSWAGHLGRLATGLGVIDGLHPLSFESIRLQAAEILERFKEHKKQWFWQRAMDSERRGQPSDDVRSDPHVPGENLVDVIEEAGSLL</sequence>
<comment type="caution">
    <text evidence="1">The sequence shown here is derived from an EMBL/GenBank/DDBJ whole genome shotgun (WGS) entry which is preliminary data.</text>
</comment>
<name>A0A8S9XGA0_APOLU</name>
<organism evidence="1 2">
    <name type="scientific">Apolygus lucorum</name>
    <name type="common">Small green plant bug</name>
    <name type="synonym">Lygocoris lucorum</name>
    <dbReference type="NCBI Taxonomy" id="248454"/>
    <lineage>
        <taxon>Eukaryota</taxon>
        <taxon>Metazoa</taxon>
        <taxon>Ecdysozoa</taxon>
        <taxon>Arthropoda</taxon>
        <taxon>Hexapoda</taxon>
        <taxon>Insecta</taxon>
        <taxon>Pterygota</taxon>
        <taxon>Neoptera</taxon>
        <taxon>Paraneoptera</taxon>
        <taxon>Hemiptera</taxon>
        <taxon>Heteroptera</taxon>
        <taxon>Panheteroptera</taxon>
        <taxon>Cimicomorpha</taxon>
        <taxon>Miridae</taxon>
        <taxon>Mirini</taxon>
        <taxon>Apolygus</taxon>
    </lineage>
</organism>
<proteinExistence type="predicted"/>
<dbReference type="Proteomes" id="UP000466442">
    <property type="component" value="Unassembled WGS sequence"/>
</dbReference>